<evidence type="ECO:0000259" key="2">
    <source>
        <dbReference type="Pfam" id="PF09348"/>
    </source>
</evidence>
<gene>
    <name evidence="4" type="ORF">DLM65_13120</name>
    <name evidence="3" type="ORF">JF886_03150</name>
</gene>
<protein>
    <submittedName>
        <fullName evidence="4">DUF1990 domain-containing protein</fullName>
    </submittedName>
    <submittedName>
        <fullName evidence="3">DUF1990 family protein</fullName>
    </submittedName>
</protein>
<evidence type="ECO:0000313" key="5">
    <source>
        <dbReference type="Proteomes" id="UP000248724"/>
    </source>
</evidence>
<dbReference type="Proteomes" id="UP000248724">
    <property type="component" value="Unassembled WGS sequence"/>
</dbReference>
<dbReference type="Pfam" id="PF09348">
    <property type="entry name" value="DUF1990"/>
    <property type="match status" value="1"/>
</dbReference>
<evidence type="ECO:0000256" key="1">
    <source>
        <dbReference type="SAM" id="MobiDB-lite"/>
    </source>
</evidence>
<sequence length="211" mass="23759">MWRTTPLHRRELIAKRTDGRDLPPTYPHGVDAADVQPAEQGHGPLFHRRYRTSVRRGRMNAAELMAAVQCDLNSAAPTKLASFQKTRGDRAKMAVGDEYVVRMPGPWDGPVRVIAVGPSSFRLATLHGHLEAGQIEFRARDDDGVVFEIESWARSSDFWSNLLYQHLRMAKEVQLHMWLSFLENVTRIAGGRMTGGVDIETHRIADFNVAS</sequence>
<evidence type="ECO:0000313" key="4">
    <source>
        <dbReference type="EMBL" id="PZR78453.1"/>
    </source>
</evidence>
<feature type="domain" description="DUF1990" evidence="2">
    <location>
        <begin position="86"/>
        <end position="171"/>
    </location>
</feature>
<dbReference type="InterPro" id="IPR018960">
    <property type="entry name" value="DUF1990"/>
</dbReference>
<dbReference type="EMBL" id="JAEKNS010000038">
    <property type="protein sequence ID" value="MBJ7593851.1"/>
    <property type="molecule type" value="Genomic_DNA"/>
</dbReference>
<comment type="caution">
    <text evidence="4">The sequence shown here is derived from an EMBL/GenBank/DDBJ whole genome shotgun (WGS) entry which is preliminary data.</text>
</comment>
<accession>A0A2W5YZP6</accession>
<dbReference type="AlphaFoldDB" id="A0A2W5YZP6"/>
<dbReference type="Proteomes" id="UP000606991">
    <property type="component" value="Unassembled WGS sequence"/>
</dbReference>
<name>A0A2W5YZP6_9BACT</name>
<accession>A0A934K0G0</accession>
<proteinExistence type="predicted"/>
<feature type="region of interest" description="Disordered" evidence="1">
    <location>
        <begin position="18"/>
        <end position="43"/>
    </location>
</feature>
<evidence type="ECO:0000313" key="3">
    <source>
        <dbReference type="EMBL" id="MBJ7593851.1"/>
    </source>
</evidence>
<dbReference type="EMBL" id="QHBU01000257">
    <property type="protein sequence ID" value="PZR78453.1"/>
    <property type="molecule type" value="Genomic_DNA"/>
</dbReference>
<evidence type="ECO:0000313" key="6">
    <source>
        <dbReference type="Proteomes" id="UP000606991"/>
    </source>
</evidence>
<organism evidence="4 5">
    <name type="scientific">Candidatus Aeolococcus gillhamiae</name>
    <dbReference type="NCBI Taxonomy" id="3127015"/>
    <lineage>
        <taxon>Bacteria</taxon>
        <taxon>Bacillati</taxon>
        <taxon>Candidatus Dormiibacterota</taxon>
        <taxon>Candidatus Dormibacteria</taxon>
        <taxon>Candidatus Aeolococcales</taxon>
        <taxon>Candidatus Aeolococcaceae</taxon>
        <taxon>Candidatus Aeolococcus</taxon>
    </lineage>
</organism>
<reference evidence="4" key="2">
    <citation type="submission" date="2018-05" db="EMBL/GenBank/DDBJ databases">
        <authorList>
            <person name="Ferrari B."/>
        </authorList>
    </citation>
    <scope>NUCLEOTIDE SEQUENCE</scope>
    <source>
        <strain evidence="4">RRmetagenome_bin12</strain>
    </source>
</reference>
<reference evidence="3 6" key="3">
    <citation type="submission" date="2020-10" db="EMBL/GenBank/DDBJ databases">
        <title>Ca. Dormibacterota MAGs.</title>
        <authorList>
            <person name="Montgomery K."/>
        </authorList>
    </citation>
    <scope>NUCLEOTIDE SEQUENCE [LARGE SCALE GENOMIC DNA]</scope>
    <source>
        <strain evidence="3">SC8812_S17_18</strain>
    </source>
</reference>
<reference evidence="4 5" key="1">
    <citation type="journal article" date="2017" name="Nature">
        <title>Atmospheric trace gases support primary production in Antarctic desert surface soil.</title>
        <authorList>
            <person name="Ji M."/>
            <person name="Greening C."/>
            <person name="Vanwonterghem I."/>
            <person name="Carere C.R."/>
            <person name="Bay S.K."/>
            <person name="Steen J.A."/>
            <person name="Montgomery K."/>
            <person name="Lines T."/>
            <person name="Beardall J."/>
            <person name="van Dorst J."/>
            <person name="Snape I."/>
            <person name="Stott M.B."/>
            <person name="Hugenholtz P."/>
            <person name="Ferrari B.C."/>
        </authorList>
    </citation>
    <scope>NUCLEOTIDE SEQUENCE [LARGE SCALE GENOMIC DNA]</scope>
    <source>
        <strain evidence="4">RRmetagenome_bin12</strain>
    </source>
</reference>